<reference evidence="2 3" key="1">
    <citation type="submission" date="2020-01" db="EMBL/GenBank/DDBJ databases">
        <title>Identification and distribution of gene clusters putatively required for synthesis of sphingolipid metabolism inhibitors in phylogenetically diverse species of the filamentous fungus Fusarium.</title>
        <authorList>
            <person name="Kim H.-S."/>
            <person name="Busman M."/>
            <person name="Brown D.W."/>
            <person name="Divon H."/>
            <person name="Uhlig S."/>
            <person name="Proctor R.H."/>
        </authorList>
    </citation>
    <scope>NUCLEOTIDE SEQUENCE [LARGE SCALE GENOMIC DNA]</scope>
    <source>
        <strain evidence="2 3">NRRL 20459</strain>
    </source>
</reference>
<dbReference type="Proteomes" id="UP000554235">
    <property type="component" value="Unassembled WGS sequence"/>
</dbReference>
<keyword evidence="3" id="KW-1185">Reference proteome</keyword>
<evidence type="ECO:0000313" key="2">
    <source>
        <dbReference type="EMBL" id="KAF4460892.1"/>
    </source>
</evidence>
<comment type="caution">
    <text evidence="2">The sequence shown here is derived from an EMBL/GenBank/DDBJ whole genome shotgun (WGS) entry which is preliminary data.</text>
</comment>
<sequence length="462" mass="52108">MFSLALTRFYAENKNRGPFASRSNSNNFSMIAMLRLATIKVSQSLPSGLTTVDSPKSGATIEKFQEYKPKTGQNQLTPSPSRSPSNETTMTTSAFISLMGIDDERYDMKVYGPHFFAELPRRIGSNDALDASTSAVITAFTSVRLRKYDPNVLVQFGRALRALRTCLDDPKQPVTLKMEMVGMILLCQLWIDNKQANKHRGVIAYLLKETVAQGRLSDIPQRDIRVWCLQSVYASMVDPNVELESWFWDMAVQDAIMTRPYHYGPNLLSLELGAIGELALFLRDPKRYVYQLQCHYDVVKKERPIVRKLLQKSIPTITGRDSSPESKRECIEHAAIYGILLGQSALIVPTLDALGAQSSFTKELHHICDEIILLAHLARPFRPCGASFVPELLKLVWASLNDSYRHKEIEGLIEEYSEDVQGGNYLEQARDIRSRYDRLRRSQEKSPSPVEDADGSPPCVIL</sequence>
<evidence type="ECO:0000313" key="3">
    <source>
        <dbReference type="Proteomes" id="UP000554235"/>
    </source>
</evidence>
<accession>A0A8H4PH94</accession>
<name>A0A8H4PH94_9HYPO</name>
<protein>
    <submittedName>
        <fullName evidence="2">Uncharacterized protein</fullName>
    </submittedName>
</protein>
<gene>
    <name evidence="2" type="ORF">FALBO_12328</name>
</gene>
<feature type="compositionally biased region" description="Polar residues" evidence="1">
    <location>
        <begin position="71"/>
        <end position="89"/>
    </location>
</feature>
<feature type="region of interest" description="Disordered" evidence="1">
    <location>
        <begin position="437"/>
        <end position="462"/>
    </location>
</feature>
<feature type="region of interest" description="Disordered" evidence="1">
    <location>
        <begin position="65"/>
        <end position="89"/>
    </location>
</feature>
<dbReference type="OrthoDB" id="2328572at2759"/>
<dbReference type="EMBL" id="JAADYS010001832">
    <property type="protein sequence ID" value="KAF4460892.1"/>
    <property type="molecule type" value="Genomic_DNA"/>
</dbReference>
<evidence type="ECO:0000256" key="1">
    <source>
        <dbReference type="SAM" id="MobiDB-lite"/>
    </source>
</evidence>
<dbReference type="AlphaFoldDB" id="A0A8H4PH94"/>
<organism evidence="2 3">
    <name type="scientific">Fusarium albosuccineum</name>
    <dbReference type="NCBI Taxonomy" id="1237068"/>
    <lineage>
        <taxon>Eukaryota</taxon>
        <taxon>Fungi</taxon>
        <taxon>Dikarya</taxon>
        <taxon>Ascomycota</taxon>
        <taxon>Pezizomycotina</taxon>
        <taxon>Sordariomycetes</taxon>
        <taxon>Hypocreomycetidae</taxon>
        <taxon>Hypocreales</taxon>
        <taxon>Nectriaceae</taxon>
        <taxon>Fusarium</taxon>
        <taxon>Fusarium decemcellulare species complex</taxon>
    </lineage>
</organism>
<proteinExistence type="predicted"/>